<gene>
    <name evidence="1" type="ORF">ACFPBZ_05215</name>
</gene>
<dbReference type="Proteomes" id="UP001595947">
    <property type="component" value="Unassembled WGS sequence"/>
</dbReference>
<evidence type="ECO:0008006" key="3">
    <source>
        <dbReference type="Google" id="ProtNLM"/>
    </source>
</evidence>
<sequence>MLSREADVEAHAVREQGWTISAIARHLGHDRKTVRAYLEGRRVPEVRVRREPTVAELFLEYCRLRLGEDPHLWASTLQDELAKLGFTGTYPSLTAAIRTHRLRPHCEPCQASKGEAPRVWWRLIPREAGGRAGAEEGSATR</sequence>
<accession>A0ABV9YGY2</accession>
<comment type="caution">
    <text evidence="1">The sequence shown here is derived from an EMBL/GenBank/DDBJ whole genome shotgun (WGS) entry which is preliminary data.</text>
</comment>
<name>A0ABV9YGY2_9PSEU</name>
<reference evidence="2" key="1">
    <citation type="journal article" date="2019" name="Int. J. Syst. Evol. Microbiol.">
        <title>The Global Catalogue of Microorganisms (GCM) 10K type strain sequencing project: providing services to taxonomists for standard genome sequencing and annotation.</title>
        <authorList>
            <consortium name="The Broad Institute Genomics Platform"/>
            <consortium name="The Broad Institute Genome Sequencing Center for Infectious Disease"/>
            <person name="Wu L."/>
            <person name="Ma J."/>
        </authorList>
    </citation>
    <scope>NUCLEOTIDE SEQUENCE [LARGE SCALE GENOMIC DNA]</scope>
    <source>
        <strain evidence="2">CGMCC 4.7093</strain>
    </source>
</reference>
<organism evidence="1 2">
    <name type="scientific">Actinomycetospora atypica</name>
    <dbReference type="NCBI Taxonomy" id="1290095"/>
    <lineage>
        <taxon>Bacteria</taxon>
        <taxon>Bacillati</taxon>
        <taxon>Actinomycetota</taxon>
        <taxon>Actinomycetes</taxon>
        <taxon>Pseudonocardiales</taxon>
        <taxon>Pseudonocardiaceae</taxon>
        <taxon>Actinomycetospora</taxon>
    </lineage>
</organism>
<evidence type="ECO:0000313" key="2">
    <source>
        <dbReference type="Proteomes" id="UP001595947"/>
    </source>
</evidence>
<proteinExistence type="predicted"/>
<protein>
    <recommendedName>
        <fullName evidence="3">Transposase</fullName>
    </recommendedName>
</protein>
<dbReference type="RefSeq" id="WP_378034945.1">
    <property type="nucleotide sequence ID" value="NZ_JBHSIV010000004.1"/>
</dbReference>
<dbReference type="Gene3D" id="1.10.10.60">
    <property type="entry name" value="Homeodomain-like"/>
    <property type="match status" value="1"/>
</dbReference>
<evidence type="ECO:0000313" key="1">
    <source>
        <dbReference type="EMBL" id="MFC5061594.1"/>
    </source>
</evidence>
<keyword evidence="2" id="KW-1185">Reference proteome</keyword>
<dbReference type="EMBL" id="JBHSIV010000004">
    <property type="protein sequence ID" value="MFC5061594.1"/>
    <property type="molecule type" value="Genomic_DNA"/>
</dbReference>